<dbReference type="Gene3D" id="3.90.76.10">
    <property type="entry name" value="Dipeptide-binding Protein, Domain 1"/>
    <property type="match status" value="1"/>
</dbReference>
<comment type="caution">
    <text evidence="9">The sequence shown here is derived from an EMBL/GenBank/DDBJ whole genome shotgun (WGS) entry which is preliminary data.</text>
</comment>
<keyword evidence="6 7" id="KW-0472">Membrane</keyword>
<feature type="transmembrane region" description="Helical" evidence="7">
    <location>
        <begin position="521"/>
        <end position="537"/>
    </location>
</feature>
<accession>A0A2W5FTS1</accession>
<dbReference type="CDD" id="cd08494">
    <property type="entry name" value="PBP2_NikA_DppA_OppA_like_6"/>
    <property type="match status" value="1"/>
</dbReference>
<evidence type="ECO:0000259" key="8">
    <source>
        <dbReference type="PROSITE" id="PS50928"/>
    </source>
</evidence>
<dbReference type="Gene3D" id="1.10.3720.10">
    <property type="entry name" value="MetI-like"/>
    <property type="match status" value="1"/>
</dbReference>
<reference evidence="9 10" key="1">
    <citation type="submission" date="2017-08" db="EMBL/GenBank/DDBJ databases">
        <title>Infants hospitalized years apart are colonized by the same room-sourced microbial strains.</title>
        <authorList>
            <person name="Brooks B."/>
            <person name="Olm M.R."/>
            <person name="Firek B.A."/>
            <person name="Baker R."/>
            <person name="Thomas B.C."/>
            <person name="Morowitz M.J."/>
            <person name="Banfield J.F."/>
        </authorList>
    </citation>
    <scope>NUCLEOTIDE SEQUENCE [LARGE SCALE GENOMIC DNA]</scope>
    <source>
        <strain evidence="9">S2_012_000_R2_81</strain>
    </source>
</reference>
<dbReference type="InterPro" id="IPR035906">
    <property type="entry name" value="MetI-like_sf"/>
</dbReference>
<dbReference type="InterPro" id="IPR000914">
    <property type="entry name" value="SBP_5_dom"/>
</dbReference>
<organism evidence="9 10">
    <name type="scientific">Roseateles depolymerans</name>
    <dbReference type="NCBI Taxonomy" id="76731"/>
    <lineage>
        <taxon>Bacteria</taxon>
        <taxon>Pseudomonadati</taxon>
        <taxon>Pseudomonadota</taxon>
        <taxon>Betaproteobacteria</taxon>
        <taxon>Burkholderiales</taxon>
        <taxon>Sphaerotilaceae</taxon>
        <taxon>Roseateles</taxon>
    </lineage>
</organism>
<gene>
    <name evidence="9" type="ORF">DI603_05665</name>
</gene>
<feature type="transmembrane region" description="Helical" evidence="7">
    <location>
        <begin position="674"/>
        <end position="696"/>
    </location>
</feature>
<dbReference type="Gene3D" id="3.10.105.10">
    <property type="entry name" value="Dipeptide-binding Protein, Domain 3"/>
    <property type="match status" value="1"/>
</dbReference>
<dbReference type="GO" id="GO:0071916">
    <property type="term" value="F:dipeptide transmembrane transporter activity"/>
    <property type="evidence" value="ECO:0007669"/>
    <property type="project" value="TreeGrafter"/>
</dbReference>
<evidence type="ECO:0000313" key="10">
    <source>
        <dbReference type="Proteomes" id="UP000249633"/>
    </source>
</evidence>
<dbReference type="Gene3D" id="3.40.190.10">
    <property type="entry name" value="Periplasmic binding protein-like II"/>
    <property type="match status" value="1"/>
</dbReference>
<name>A0A2W5FTS1_9BURK</name>
<protein>
    <submittedName>
        <fullName evidence="9">ABC transporter substrate-binding protein</fullName>
    </submittedName>
</protein>
<evidence type="ECO:0000256" key="1">
    <source>
        <dbReference type="ARBA" id="ARBA00004651"/>
    </source>
</evidence>
<dbReference type="Pfam" id="PF00496">
    <property type="entry name" value="SBP_bac_5"/>
    <property type="match status" value="1"/>
</dbReference>
<evidence type="ECO:0000256" key="7">
    <source>
        <dbReference type="RuleBase" id="RU363032"/>
    </source>
</evidence>
<dbReference type="SUPFAM" id="SSF161098">
    <property type="entry name" value="MetI-like"/>
    <property type="match status" value="1"/>
</dbReference>
<dbReference type="EMBL" id="QFOD01000004">
    <property type="protein sequence ID" value="PZP34442.1"/>
    <property type="molecule type" value="Genomic_DNA"/>
</dbReference>
<dbReference type="PANTHER" id="PTHR43163:SF6">
    <property type="entry name" value="DIPEPTIDE TRANSPORT SYSTEM PERMEASE PROTEIN DPPB-RELATED"/>
    <property type="match status" value="1"/>
</dbReference>
<dbReference type="InterPro" id="IPR000515">
    <property type="entry name" value="MetI-like"/>
</dbReference>
<dbReference type="GO" id="GO:0005886">
    <property type="term" value="C:plasma membrane"/>
    <property type="evidence" value="ECO:0007669"/>
    <property type="project" value="UniProtKB-SubCell"/>
</dbReference>
<comment type="subcellular location">
    <subcellularLocation>
        <location evidence="1 7">Cell membrane</location>
        <topology evidence="1 7">Multi-pass membrane protein</topology>
    </subcellularLocation>
</comment>
<dbReference type="AlphaFoldDB" id="A0A2W5FTS1"/>
<keyword evidence="2 7" id="KW-0813">Transport</keyword>
<feature type="transmembrane region" description="Helical" evidence="7">
    <location>
        <begin position="716"/>
        <end position="736"/>
    </location>
</feature>
<dbReference type="Pfam" id="PF19300">
    <property type="entry name" value="BPD_transp_1_N"/>
    <property type="match status" value="1"/>
</dbReference>
<feature type="transmembrane region" description="Helical" evidence="7">
    <location>
        <begin position="549"/>
        <end position="570"/>
    </location>
</feature>
<dbReference type="Pfam" id="PF00528">
    <property type="entry name" value="BPD_transp_1"/>
    <property type="match status" value="1"/>
</dbReference>
<evidence type="ECO:0000256" key="3">
    <source>
        <dbReference type="ARBA" id="ARBA00022475"/>
    </source>
</evidence>
<feature type="transmembrane region" description="Helical" evidence="7">
    <location>
        <begin position="775"/>
        <end position="801"/>
    </location>
</feature>
<evidence type="ECO:0000256" key="5">
    <source>
        <dbReference type="ARBA" id="ARBA00022989"/>
    </source>
</evidence>
<feature type="transmembrane region" description="Helical" evidence="7">
    <location>
        <begin position="641"/>
        <end position="662"/>
    </location>
</feature>
<dbReference type="CDD" id="cd06261">
    <property type="entry name" value="TM_PBP2"/>
    <property type="match status" value="1"/>
</dbReference>
<evidence type="ECO:0000256" key="4">
    <source>
        <dbReference type="ARBA" id="ARBA00022692"/>
    </source>
</evidence>
<evidence type="ECO:0000313" key="9">
    <source>
        <dbReference type="EMBL" id="PZP34442.1"/>
    </source>
</evidence>
<dbReference type="PROSITE" id="PS50928">
    <property type="entry name" value="ABC_TM1"/>
    <property type="match status" value="1"/>
</dbReference>
<evidence type="ECO:0000256" key="6">
    <source>
        <dbReference type="ARBA" id="ARBA00023136"/>
    </source>
</evidence>
<keyword evidence="3" id="KW-1003">Cell membrane</keyword>
<keyword evidence="4 7" id="KW-0812">Transmembrane</keyword>
<comment type="similarity">
    <text evidence="7">Belongs to the binding-protein-dependent transport system permease family.</text>
</comment>
<feature type="domain" description="ABC transmembrane type-1" evidence="8">
    <location>
        <begin position="635"/>
        <end position="840"/>
    </location>
</feature>
<evidence type="ECO:0000256" key="2">
    <source>
        <dbReference type="ARBA" id="ARBA00022448"/>
    </source>
</evidence>
<dbReference type="Proteomes" id="UP000249633">
    <property type="component" value="Unassembled WGS sequence"/>
</dbReference>
<proteinExistence type="inferred from homology"/>
<feature type="transmembrane region" description="Helical" evidence="7">
    <location>
        <begin position="821"/>
        <end position="843"/>
    </location>
</feature>
<dbReference type="InterPro" id="IPR045621">
    <property type="entry name" value="BPD_transp_1_N"/>
</dbReference>
<keyword evidence="5 7" id="KW-1133">Transmembrane helix</keyword>
<dbReference type="PANTHER" id="PTHR43163">
    <property type="entry name" value="DIPEPTIDE TRANSPORT SYSTEM PERMEASE PROTEIN DPPB-RELATED"/>
    <property type="match status" value="1"/>
</dbReference>
<dbReference type="SUPFAM" id="SSF53850">
    <property type="entry name" value="Periplasmic binding protein-like II"/>
    <property type="match status" value="1"/>
</dbReference>
<sequence length="858" mass="92347">MSRGLRLALRTLLLLWIALLLGLLARTSLAQPAPASEGRLLRVATQLEPPVLDPTSSPASPITEITYGNLFEGLLVLGEDGEPRPRLASAWQLSDDGLTLRFTLRTGVRFHDGQPFDAASARFSLERARAPGSANPMRSALAAIARISTPDAQTLVLQLTRRAGGLLQTLASGALVMVSPTSADDNKTRPVGTGPFRFVDWRRGDSLRLARNADYWGGAPALAGLSYRFIADPSAAYAALMAGDVDLFSNFPSPENLAQFRADRRFAVDVGSSEGETLLAMNHRHAPLDRLAVRQALGHALDRRALIDGAMFGYGEPIGSHFPPRNAAYVDLTAQSAYDPALARRLLREAGVQDLTLSLKLPPTTYARRSGEIIAAQLAQVGVRVRIEQLEWAQWLDQVYTRHDFDLSVIVHAEPLDYDIYGRPDYYFGYRSAAFDALLRELDDATDPARRRTLLQAVQRRLADDAANGFLFQYPRLVVRRAALTGLASNGVGSLEFAQARLAGDDGTRPATGRGAAARKLGFALALIAAALLALLLRRADPAWLLRRLLGLVLTLLGASVIVFVLVQLAPGDPARYMLGVQADAQAVARLRAELGLDAPALTRYGQWLAGLLEGDLGQSYTYRVPVTQLVAERLPLSLPLAGLALLLAVLIALPAGLAAALHPRGRLDRAIDALSQLGLALPNFWLGLLLAWVFAQLLRWVPAGGFPGWDAGLGAALASLALPALALALPQAAILTRVLRGELVDLQHADYLRTARAKGAGRWRTLWRHALPNAALPVLTLLGLQFSFLLAGAVIIENVFFLPGLGRLLFQAITQRDLLLVQSLVLVLVAGVVAVSFVVELASRAADPRLARDGSGT</sequence>